<name>X1JWW9_9ZZZZ</name>
<sequence>SDSEGTTQVKEKISITSLKPPRRITIKFCQICGFTLKATSLCPKCGFKN</sequence>
<evidence type="ECO:0008006" key="2">
    <source>
        <dbReference type="Google" id="ProtNLM"/>
    </source>
</evidence>
<gene>
    <name evidence="1" type="ORF">S03H2_63560</name>
</gene>
<protein>
    <recommendedName>
        <fullName evidence="2">LapB rubredoxin metal binding domain-containing protein</fullName>
    </recommendedName>
</protein>
<evidence type="ECO:0000313" key="1">
    <source>
        <dbReference type="EMBL" id="GAH85890.1"/>
    </source>
</evidence>
<proteinExistence type="predicted"/>
<accession>X1JWW9</accession>
<reference evidence="1" key="1">
    <citation type="journal article" date="2014" name="Front. Microbiol.">
        <title>High frequency of phylogenetically diverse reductive dehalogenase-homologous genes in deep subseafloor sedimentary metagenomes.</title>
        <authorList>
            <person name="Kawai M."/>
            <person name="Futagami T."/>
            <person name="Toyoda A."/>
            <person name="Takaki Y."/>
            <person name="Nishi S."/>
            <person name="Hori S."/>
            <person name="Arai W."/>
            <person name="Tsubouchi T."/>
            <person name="Morono Y."/>
            <person name="Uchiyama I."/>
            <person name="Ito T."/>
            <person name="Fujiyama A."/>
            <person name="Inagaki F."/>
            <person name="Takami H."/>
        </authorList>
    </citation>
    <scope>NUCLEOTIDE SEQUENCE</scope>
    <source>
        <strain evidence="1">Expedition CK06-06</strain>
    </source>
</reference>
<dbReference type="EMBL" id="BARU01041199">
    <property type="protein sequence ID" value="GAH85890.1"/>
    <property type="molecule type" value="Genomic_DNA"/>
</dbReference>
<organism evidence="1">
    <name type="scientific">marine sediment metagenome</name>
    <dbReference type="NCBI Taxonomy" id="412755"/>
    <lineage>
        <taxon>unclassified sequences</taxon>
        <taxon>metagenomes</taxon>
        <taxon>ecological metagenomes</taxon>
    </lineage>
</organism>
<comment type="caution">
    <text evidence="1">The sequence shown here is derived from an EMBL/GenBank/DDBJ whole genome shotgun (WGS) entry which is preliminary data.</text>
</comment>
<dbReference type="AlphaFoldDB" id="X1JWW9"/>
<feature type="non-terminal residue" evidence="1">
    <location>
        <position position="1"/>
    </location>
</feature>